<evidence type="ECO:0000256" key="2">
    <source>
        <dbReference type="SAM" id="SignalP"/>
    </source>
</evidence>
<sequence length="321" mass="35261">MKKITLLAGLLLTTITVSAQNYYNFTQSTATYADLGTPTNMNGNAAWMYDDFGPIASAFPVYVFGETFPSFGFEDDNFVLVKTLPAGEEYVYVAPLSAYVQDRNTTGTGAGQSPISYKVEGTTGSRILKLELKNAGLEEEFDTVGTTNLFLNYQVWFYEADKSIEFRFGPNNVTNIAMLNSEATYWSIFLYEATNGDKAGAVTGNTTTPTYGEYTDATQITTNLNALPAANTVYRFAVNPLAVKDQEKIEFSMFPNPASDVLNLTFPEAVNKPYSVYDLMGREVLKGSLNNTAQAQINVSTLQKGSYILRIAGSTQKFIKN</sequence>
<organism evidence="4 5">
    <name type="scientific">Paenimyroides viscosum</name>
    <dbReference type="NCBI Taxonomy" id="2488729"/>
    <lineage>
        <taxon>Bacteria</taxon>
        <taxon>Pseudomonadati</taxon>
        <taxon>Bacteroidota</taxon>
        <taxon>Flavobacteriia</taxon>
        <taxon>Flavobacteriales</taxon>
        <taxon>Flavobacteriaceae</taxon>
        <taxon>Paenimyroides</taxon>
    </lineage>
</organism>
<dbReference type="EMBL" id="RQTJ01000020">
    <property type="protein sequence ID" value="RRA93838.1"/>
    <property type="molecule type" value="Genomic_DNA"/>
</dbReference>
<proteinExistence type="predicted"/>
<gene>
    <name evidence="4" type="ORF">EG242_09750</name>
</gene>
<dbReference type="Proteomes" id="UP000268372">
    <property type="component" value="Unassembled WGS sequence"/>
</dbReference>
<evidence type="ECO:0000256" key="1">
    <source>
        <dbReference type="ARBA" id="ARBA00022729"/>
    </source>
</evidence>
<comment type="caution">
    <text evidence="4">The sequence shown here is derived from an EMBL/GenBank/DDBJ whole genome shotgun (WGS) entry which is preliminary data.</text>
</comment>
<dbReference type="NCBIfam" id="TIGR04183">
    <property type="entry name" value="Por_Secre_tail"/>
    <property type="match status" value="1"/>
</dbReference>
<dbReference type="OrthoDB" id="1347532at2"/>
<feature type="domain" description="Secretion system C-terminal sorting" evidence="3">
    <location>
        <begin position="253"/>
        <end position="319"/>
    </location>
</feature>
<evidence type="ECO:0000313" key="5">
    <source>
        <dbReference type="Proteomes" id="UP000268372"/>
    </source>
</evidence>
<feature type="chain" id="PRO_5017937776" evidence="2">
    <location>
        <begin position="20"/>
        <end position="321"/>
    </location>
</feature>
<protein>
    <submittedName>
        <fullName evidence="4">T9SS C-terminal target domain-containing protein</fullName>
    </submittedName>
</protein>
<accession>A0A3P1AY59</accession>
<name>A0A3P1AY59_9FLAO</name>
<dbReference type="AlphaFoldDB" id="A0A3P1AY59"/>
<evidence type="ECO:0000259" key="3">
    <source>
        <dbReference type="Pfam" id="PF18962"/>
    </source>
</evidence>
<evidence type="ECO:0000313" key="4">
    <source>
        <dbReference type="EMBL" id="RRA93838.1"/>
    </source>
</evidence>
<feature type="signal peptide" evidence="2">
    <location>
        <begin position="1"/>
        <end position="19"/>
    </location>
</feature>
<keyword evidence="1 2" id="KW-0732">Signal</keyword>
<keyword evidence="5" id="KW-1185">Reference proteome</keyword>
<dbReference type="InterPro" id="IPR026444">
    <property type="entry name" value="Secre_tail"/>
</dbReference>
<reference evidence="4 5" key="1">
    <citation type="submission" date="2018-11" db="EMBL/GenBank/DDBJ databases">
        <title>Flavobacterium sp. nov., YIM 102796 draft genome.</title>
        <authorList>
            <person name="Li G."/>
            <person name="Jiang Y."/>
        </authorList>
    </citation>
    <scope>NUCLEOTIDE SEQUENCE [LARGE SCALE GENOMIC DNA]</scope>
    <source>
        <strain evidence="4 5">YIM 102796</strain>
    </source>
</reference>
<dbReference type="RefSeq" id="WP_124899692.1">
    <property type="nucleotide sequence ID" value="NZ_RQTJ01000020.1"/>
</dbReference>
<dbReference type="Pfam" id="PF18962">
    <property type="entry name" value="Por_Secre_tail"/>
    <property type="match status" value="1"/>
</dbReference>